<feature type="transmembrane region" description="Helical" evidence="2">
    <location>
        <begin position="509"/>
        <end position="527"/>
    </location>
</feature>
<feature type="region of interest" description="Disordered" evidence="1">
    <location>
        <begin position="151"/>
        <end position="191"/>
    </location>
</feature>
<keyword evidence="2" id="KW-1133">Transmembrane helix</keyword>
<sequence>MICAGRYTAAVVHAPAPAQLRYSRAPSWSGLWAWVLVFGVMLVLAPSRARAGDPSCSEPVEQWVRSCAESTGQPMSAISCPAGMLIISAAAGEATELRVEVRRPAGHSMATIDDVGVSPIGEFPRWADAPAPLQAAFAAVVECARAGPVPTLASGAPRPRHAPIVAAPRSTDDASPDRLGEPEVAPAEAPPTPAPWLGLAGLLVMAGVVWRARPPLRTRESYVALGLALTCAALQSILPWSFFLQNGHGPQWVEFALRGHDGLAEYGPGYPELLAAVVRLGAGDPESALAWAYLGLGVVLSVSIYAAARAVGARPVCGFALVVIVALDPTVVRLIRSASYHAPVISLQALAAALLVLAARRTSARAPTFVVAVIGAGLMIAQSARVHPVGWLAAAVLPTVIMFVPGHSRTRVGQTLLATAVIAVVVAATSLSELSRPLNTPIGRGSVDPSQLLWTFGLSLLALGVGVALVLRRPTARARTLLIAGILGVIVVIAVRLNPVAVDAMRYQAGYFACFAPVLGLGLASLAARLVPGRRHQRIAAAVALGVAALASLATASERVRPATDARESTWALEWRARDWGVARVVYIREVDTRAVVLPLHARGSLRGTGLRAADVSAFYLGEPVLYYRSSLCSEAAGREACSDLESRLHIEDPAVLEREFPAIASQPWHPLQADSVRVGLFMARPRQSPDSP</sequence>
<feature type="transmembrane region" description="Helical" evidence="2">
    <location>
        <begin position="415"/>
        <end position="432"/>
    </location>
</feature>
<keyword evidence="2" id="KW-0812">Transmembrane</keyword>
<feature type="transmembrane region" description="Helical" evidence="2">
    <location>
        <begin position="390"/>
        <end position="408"/>
    </location>
</feature>
<reference evidence="3 4" key="1">
    <citation type="submission" date="2014-12" db="EMBL/GenBank/DDBJ databases">
        <title>Genome assembly of Enhygromyxa salina DSM 15201.</title>
        <authorList>
            <person name="Sharma G."/>
            <person name="Subramanian S."/>
        </authorList>
    </citation>
    <scope>NUCLEOTIDE SEQUENCE [LARGE SCALE GENOMIC DNA]</scope>
    <source>
        <strain evidence="3 4">DSM 15201</strain>
    </source>
</reference>
<dbReference type="AlphaFoldDB" id="A0A0C2D323"/>
<comment type="caution">
    <text evidence="3">The sequence shown here is derived from an EMBL/GenBank/DDBJ whole genome shotgun (WGS) entry which is preliminary data.</text>
</comment>
<gene>
    <name evidence="3" type="ORF">DB30_02916</name>
</gene>
<feature type="transmembrane region" description="Helical" evidence="2">
    <location>
        <begin position="452"/>
        <end position="471"/>
    </location>
</feature>
<evidence type="ECO:0000256" key="2">
    <source>
        <dbReference type="SAM" id="Phobius"/>
    </source>
</evidence>
<feature type="transmembrane region" description="Helical" evidence="2">
    <location>
        <begin position="222"/>
        <end position="243"/>
    </location>
</feature>
<feature type="transmembrane region" description="Helical" evidence="2">
    <location>
        <begin position="288"/>
        <end position="308"/>
    </location>
</feature>
<feature type="transmembrane region" description="Helical" evidence="2">
    <location>
        <begin position="193"/>
        <end position="210"/>
    </location>
</feature>
<evidence type="ECO:0000256" key="1">
    <source>
        <dbReference type="SAM" id="MobiDB-lite"/>
    </source>
</evidence>
<feature type="transmembrane region" description="Helical" evidence="2">
    <location>
        <begin position="341"/>
        <end position="359"/>
    </location>
</feature>
<feature type="transmembrane region" description="Helical" evidence="2">
    <location>
        <begin position="539"/>
        <end position="557"/>
    </location>
</feature>
<feature type="transmembrane region" description="Helical" evidence="2">
    <location>
        <begin position="31"/>
        <end position="49"/>
    </location>
</feature>
<feature type="transmembrane region" description="Helical" evidence="2">
    <location>
        <begin position="315"/>
        <end position="335"/>
    </location>
</feature>
<organism evidence="3 4">
    <name type="scientific">Enhygromyxa salina</name>
    <dbReference type="NCBI Taxonomy" id="215803"/>
    <lineage>
        <taxon>Bacteria</taxon>
        <taxon>Pseudomonadati</taxon>
        <taxon>Myxococcota</taxon>
        <taxon>Polyangia</taxon>
        <taxon>Nannocystales</taxon>
        <taxon>Nannocystaceae</taxon>
        <taxon>Enhygromyxa</taxon>
    </lineage>
</organism>
<feature type="transmembrane region" description="Helical" evidence="2">
    <location>
        <begin position="478"/>
        <end position="497"/>
    </location>
</feature>
<evidence type="ECO:0000313" key="4">
    <source>
        <dbReference type="Proteomes" id="UP000031599"/>
    </source>
</evidence>
<proteinExistence type="predicted"/>
<protein>
    <recommendedName>
        <fullName evidence="5">Glycosyltransferase RgtA/B/C/D-like domain-containing protein</fullName>
    </recommendedName>
</protein>
<feature type="transmembrane region" description="Helical" evidence="2">
    <location>
        <begin position="366"/>
        <end position="384"/>
    </location>
</feature>
<dbReference type="EMBL" id="JMCC02000021">
    <property type="protein sequence ID" value="KIG17641.1"/>
    <property type="molecule type" value="Genomic_DNA"/>
</dbReference>
<dbReference type="Proteomes" id="UP000031599">
    <property type="component" value="Unassembled WGS sequence"/>
</dbReference>
<accession>A0A0C2D323</accession>
<evidence type="ECO:0000313" key="3">
    <source>
        <dbReference type="EMBL" id="KIG17641.1"/>
    </source>
</evidence>
<keyword evidence="2" id="KW-0472">Membrane</keyword>
<evidence type="ECO:0008006" key="5">
    <source>
        <dbReference type="Google" id="ProtNLM"/>
    </source>
</evidence>
<name>A0A0C2D323_9BACT</name>
<feature type="compositionally biased region" description="Basic and acidic residues" evidence="1">
    <location>
        <begin position="170"/>
        <end position="181"/>
    </location>
</feature>